<keyword evidence="8" id="KW-1185">Reference proteome</keyword>
<comment type="caution">
    <text evidence="7">The sequence shown here is derived from an EMBL/GenBank/DDBJ whole genome shotgun (WGS) entry which is preliminary data.</text>
</comment>
<name>A0ABD0YE93_9HEMI</name>
<dbReference type="SUPFAM" id="SSF53474">
    <property type="entry name" value="alpha/beta-Hydrolases"/>
    <property type="match status" value="1"/>
</dbReference>
<keyword evidence="2" id="KW-0719">Serine esterase</keyword>
<keyword evidence="3 5" id="KW-0378">Hydrolase</keyword>
<feature type="non-terminal residue" evidence="7">
    <location>
        <position position="1"/>
    </location>
</feature>
<dbReference type="PANTHER" id="PTHR43142:SF1">
    <property type="entry name" value="CARBOXYLIC ESTER HYDROLASE"/>
    <property type="match status" value="1"/>
</dbReference>
<evidence type="ECO:0000256" key="2">
    <source>
        <dbReference type="ARBA" id="ARBA00022487"/>
    </source>
</evidence>
<evidence type="ECO:0000256" key="5">
    <source>
        <dbReference type="RuleBase" id="RU361235"/>
    </source>
</evidence>
<dbReference type="PANTHER" id="PTHR43142">
    <property type="entry name" value="CARBOXYLIC ESTER HYDROLASE"/>
    <property type="match status" value="1"/>
</dbReference>
<feature type="domain" description="Carboxylesterase type B" evidence="6">
    <location>
        <begin position="15"/>
        <end position="280"/>
    </location>
</feature>
<dbReference type="Proteomes" id="UP001558652">
    <property type="component" value="Unassembled WGS sequence"/>
</dbReference>
<reference evidence="7 8" key="1">
    <citation type="submission" date="2024-07" db="EMBL/GenBank/DDBJ databases">
        <title>Chromosome-level genome assembly of the water stick insect Ranatra chinensis (Heteroptera: Nepidae).</title>
        <authorList>
            <person name="Liu X."/>
        </authorList>
    </citation>
    <scope>NUCLEOTIDE SEQUENCE [LARGE SCALE GENOMIC DNA]</scope>
    <source>
        <strain evidence="7">Cailab_2021Rc</strain>
        <tissue evidence="7">Muscle</tissue>
    </source>
</reference>
<evidence type="ECO:0000313" key="7">
    <source>
        <dbReference type="EMBL" id="KAL1116578.1"/>
    </source>
</evidence>
<proteinExistence type="inferred from homology"/>
<comment type="similarity">
    <text evidence="1 5">Belongs to the type-B carboxylesterase/lipase family.</text>
</comment>
<evidence type="ECO:0000256" key="1">
    <source>
        <dbReference type="ARBA" id="ARBA00005964"/>
    </source>
</evidence>
<protein>
    <recommendedName>
        <fullName evidence="5">Carboxylic ester hydrolase</fullName>
        <ecNumber evidence="5">3.1.1.-</ecNumber>
    </recommendedName>
</protein>
<dbReference type="Gene3D" id="3.40.50.1820">
    <property type="entry name" value="alpha/beta hydrolase"/>
    <property type="match status" value="1"/>
</dbReference>
<dbReference type="AlphaFoldDB" id="A0ABD0YE93"/>
<keyword evidence="4" id="KW-0325">Glycoprotein</keyword>
<dbReference type="InterPro" id="IPR019826">
    <property type="entry name" value="Carboxylesterase_B_AS"/>
</dbReference>
<dbReference type="EC" id="3.1.1.-" evidence="5"/>
<dbReference type="InterPro" id="IPR019819">
    <property type="entry name" value="Carboxylesterase_B_CS"/>
</dbReference>
<gene>
    <name evidence="7" type="ORF">AAG570_005050</name>
</gene>
<dbReference type="PROSITE" id="PS00122">
    <property type="entry name" value="CARBOXYLESTERASE_B_1"/>
    <property type="match status" value="1"/>
</dbReference>
<evidence type="ECO:0000259" key="6">
    <source>
        <dbReference type="Pfam" id="PF00135"/>
    </source>
</evidence>
<evidence type="ECO:0000256" key="3">
    <source>
        <dbReference type="ARBA" id="ARBA00022801"/>
    </source>
</evidence>
<organism evidence="7 8">
    <name type="scientific">Ranatra chinensis</name>
    <dbReference type="NCBI Taxonomy" id="642074"/>
    <lineage>
        <taxon>Eukaryota</taxon>
        <taxon>Metazoa</taxon>
        <taxon>Ecdysozoa</taxon>
        <taxon>Arthropoda</taxon>
        <taxon>Hexapoda</taxon>
        <taxon>Insecta</taxon>
        <taxon>Pterygota</taxon>
        <taxon>Neoptera</taxon>
        <taxon>Paraneoptera</taxon>
        <taxon>Hemiptera</taxon>
        <taxon>Heteroptera</taxon>
        <taxon>Panheteroptera</taxon>
        <taxon>Nepomorpha</taxon>
        <taxon>Nepidae</taxon>
        <taxon>Ranatrinae</taxon>
        <taxon>Ranatra</taxon>
    </lineage>
</organism>
<accession>A0ABD0YE93</accession>
<evidence type="ECO:0000256" key="4">
    <source>
        <dbReference type="ARBA" id="ARBA00023180"/>
    </source>
</evidence>
<dbReference type="InterPro" id="IPR029058">
    <property type="entry name" value="AB_hydrolase_fold"/>
</dbReference>
<dbReference type="PROSITE" id="PS00941">
    <property type="entry name" value="CARBOXYLESTERASE_B_2"/>
    <property type="match status" value="1"/>
</dbReference>
<dbReference type="Pfam" id="PF00135">
    <property type="entry name" value="COesterase"/>
    <property type="match status" value="1"/>
</dbReference>
<dbReference type="EMBL" id="JBFDAA010000017">
    <property type="protein sequence ID" value="KAL1116578.1"/>
    <property type="molecule type" value="Genomic_DNA"/>
</dbReference>
<dbReference type="InterPro" id="IPR002018">
    <property type="entry name" value="CarbesteraseB"/>
</dbReference>
<sequence>FQEAELVDNTPDLRIEAVNEGPDCLQIDRLKTSVEVSGDEDCLFLNIYTPDISTDSRMAVMIWLHGGNWKFGSGSEKMYGPHHILDKDVVLVTINYRLGPLGFSSFEDELYPGNLGLKDQRAAFLWVRRNIRPFGGDPDKVTLFGQSAGGASVHFHMLSPMSAGLFRSCVSESGTALAPWALAQPGQVREKTLKLASMLNCSSSSLQFTIECMSSVPAYKLIEAQQRFDLLDQELVLFRPVVEMPNIPGAVIIRDPWTSPQSTLPWITGVTSAEAALFAVRK</sequence>
<dbReference type="GO" id="GO:0052689">
    <property type="term" value="F:carboxylic ester hydrolase activity"/>
    <property type="evidence" value="ECO:0007669"/>
    <property type="project" value="UniProtKB-KW"/>
</dbReference>
<evidence type="ECO:0000313" key="8">
    <source>
        <dbReference type="Proteomes" id="UP001558652"/>
    </source>
</evidence>